<dbReference type="Gene3D" id="3.40.190.290">
    <property type="match status" value="1"/>
</dbReference>
<evidence type="ECO:0000259" key="5">
    <source>
        <dbReference type="PROSITE" id="PS50931"/>
    </source>
</evidence>
<dbReference type="InterPro" id="IPR000847">
    <property type="entry name" value="LysR_HTH_N"/>
</dbReference>
<dbReference type="InterPro" id="IPR036390">
    <property type="entry name" value="WH_DNA-bd_sf"/>
</dbReference>
<keyword evidence="2" id="KW-0805">Transcription regulation</keyword>
<dbReference type="GO" id="GO:0003700">
    <property type="term" value="F:DNA-binding transcription factor activity"/>
    <property type="evidence" value="ECO:0007669"/>
    <property type="project" value="InterPro"/>
</dbReference>
<proteinExistence type="inferred from homology"/>
<reference evidence="6 7" key="1">
    <citation type="journal article" date="2016" name="J. Microbiol.">
        <title>Dankookia rubra gen. nov., sp. nov., an alphaproteobacterium isolated from sediment of a shallow stream.</title>
        <authorList>
            <person name="Kim W.H."/>
            <person name="Kim D.H."/>
            <person name="Kang K."/>
            <person name="Ahn T.Y."/>
        </authorList>
    </citation>
    <scope>NUCLEOTIDE SEQUENCE [LARGE SCALE GENOMIC DNA]</scope>
    <source>
        <strain evidence="6 7">JCM30602</strain>
    </source>
</reference>
<keyword evidence="3" id="KW-0238">DNA-binding</keyword>
<organism evidence="6 7">
    <name type="scientific">Dankookia rubra</name>
    <dbReference type="NCBI Taxonomy" id="1442381"/>
    <lineage>
        <taxon>Bacteria</taxon>
        <taxon>Pseudomonadati</taxon>
        <taxon>Pseudomonadota</taxon>
        <taxon>Alphaproteobacteria</taxon>
        <taxon>Acetobacterales</taxon>
        <taxon>Roseomonadaceae</taxon>
        <taxon>Dankookia</taxon>
    </lineage>
</organism>
<dbReference type="SUPFAM" id="SSF46785">
    <property type="entry name" value="Winged helix' DNA-binding domain"/>
    <property type="match status" value="1"/>
</dbReference>
<dbReference type="PRINTS" id="PR00039">
    <property type="entry name" value="HTHLYSR"/>
</dbReference>
<dbReference type="OrthoDB" id="5297263at2"/>
<comment type="similarity">
    <text evidence="1">Belongs to the LysR transcriptional regulatory family.</text>
</comment>
<evidence type="ECO:0000256" key="2">
    <source>
        <dbReference type="ARBA" id="ARBA00023015"/>
    </source>
</evidence>
<dbReference type="Pfam" id="PF00126">
    <property type="entry name" value="HTH_1"/>
    <property type="match status" value="1"/>
</dbReference>
<dbReference type="PROSITE" id="PS50931">
    <property type="entry name" value="HTH_LYSR"/>
    <property type="match status" value="1"/>
</dbReference>
<dbReference type="AlphaFoldDB" id="A0A4R5QCJ0"/>
<protein>
    <submittedName>
        <fullName evidence="6">LysR family transcriptional regulator</fullName>
    </submittedName>
</protein>
<evidence type="ECO:0000313" key="6">
    <source>
        <dbReference type="EMBL" id="TDH60319.1"/>
    </source>
</evidence>
<dbReference type="GO" id="GO:0005829">
    <property type="term" value="C:cytosol"/>
    <property type="evidence" value="ECO:0007669"/>
    <property type="project" value="TreeGrafter"/>
</dbReference>
<dbReference type="InterPro" id="IPR050950">
    <property type="entry name" value="HTH-type_LysR_regulators"/>
</dbReference>
<keyword evidence="7" id="KW-1185">Reference proteome</keyword>
<gene>
    <name evidence="6" type="ORF">E2C06_22655</name>
</gene>
<dbReference type="PANTHER" id="PTHR30419">
    <property type="entry name" value="HTH-TYPE TRANSCRIPTIONAL REGULATOR YBHD"/>
    <property type="match status" value="1"/>
</dbReference>
<dbReference type="EMBL" id="SMSJ01000040">
    <property type="protein sequence ID" value="TDH60319.1"/>
    <property type="molecule type" value="Genomic_DNA"/>
</dbReference>
<dbReference type="PANTHER" id="PTHR30419:SF8">
    <property type="entry name" value="NITROGEN ASSIMILATION TRANSCRIPTIONAL ACTIVATOR-RELATED"/>
    <property type="match status" value="1"/>
</dbReference>
<evidence type="ECO:0000313" key="7">
    <source>
        <dbReference type="Proteomes" id="UP000295096"/>
    </source>
</evidence>
<dbReference type="SUPFAM" id="SSF53850">
    <property type="entry name" value="Periplasmic binding protein-like II"/>
    <property type="match status" value="1"/>
</dbReference>
<dbReference type="RefSeq" id="WP_133290885.1">
    <property type="nucleotide sequence ID" value="NZ_SMSJ01000040.1"/>
</dbReference>
<dbReference type="FunFam" id="1.10.10.10:FF:000001">
    <property type="entry name" value="LysR family transcriptional regulator"/>
    <property type="match status" value="1"/>
</dbReference>
<accession>A0A4R5QCJ0</accession>
<evidence type="ECO:0000256" key="3">
    <source>
        <dbReference type="ARBA" id="ARBA00023125"/>
    </source>
</evidence>
<dbReference type="GO" id="GO:0003677">
    <property type="term" value="F:DNA binding"/>
    <property type="evidence" value="ECO:0007669"/>
    <property type="project" value="UniProtKB-KW"/>
</dbReference>
<evidence type="ECO:0000256" key="1">
    <source>
        <dbReference type="ARBA" id="ARBA00009437"/>
    </source>
</evidence>
<sequence>MSVNLKLLNAFLAVAEHGSFRRAAELAGRSQSALSVQVRDLEDQLGASLFHRTTRSVGLTREGEALLPHARRAIAEMEAGLRQVRAAAGMQDGRLALGCPPHIAATTLPALFMQFHAAHPGVALSIREMPQAGVLEGIRRQELDFGIGPRPAHAPSLVFAPLMEEEIVALAPPRFAPAGDSIGLAALGALPVLITSGTNSMRAMVEEAAASIGVSFHLRCEVQMPETAIALAAMGLGVAIVPQLALVGRGLAGLRLLRISDPPLLREVGIVQLRGHRLSPAATTFQELLRSRLIALPLPAADALPSDDPGLCAMAFPSRAAEAAAPGGSKPAPCRTGK</sequence>
<dbReference type="Gene3D" id="1.10.10.10">
    <property type="entry name" value="Winged helix-like DNA-binding domain superfamily/Winged helix DNA-binding domain"/>
    <property type="match status" value="1"/>
</dbReference>
<evidence type="ECO:0000256" key="4">
    <source>
        <dbReference type="ARBA" id="ARBA00023163"/>
    </source>
</evidence>
<dbReference type="InterPro" id="IPR005119">
    <property type="entry name" value="LysR_subst-bd"/>
</dbReference>
<comment type="caution">
    <text evidence="6">The sequence shown here is derived from an EMBL/GenBank/DDBJ whole genome shotgun (WGS) entry which is preliminary data.</text>
</comment>
<feature type="domain" description="HTH lysR-type" evidence="5">
    <location>
        <begin position="3"/>
        <end position="60"/>
    </location>
</feature>
<dbReference type="Proteomes" id="UP000295096">
    <property type="component" value="Unassembled WGS sequence"/>
</dbReference>
<dbReference type="InterPro" id="IPR036388">
    <property type="entry name" value="WH-like_DNA-bd_sf"/>
</dbReference>
<keyword evidence="4" id="KW-0804">Transcription</keyword>
<name>A0A4R5QCJ0_9PROT</name>
<dbReference type="Pfam" id="PF03466">
    <property type="entry name" value="LysR_substrate"/>
    <property type="match status" value="1"/>
</dbReference>